<evidence type="ECO:0000313" key="2">
    <source>
        <dbReference type="EMBL" id="RPA71807.1"/>
    </source>
</evidence>
<evidence type="ECO:0000313" key="3">
    <source>
        <dbReference type="Proteomes" id="UP000275078"/>
    </source>
</evidence>
<dbReference type="AlphaFoldDB" id="A0A3N4HDV7"/>
<organism evidence="2 3">
    <name type="scientific">Ascobolus immersus RN42</name>
    <dbReference type="NCBI Taxonomy" id="1160509"/>
    <lineage>
        <taxon>Eukaryota</taxon>
        <taxon>Fungi</taxon>
        <taxon>Dikarya</taxon>
        <taxon>Ascomycota</taxon>
        <taxon>Pezizomycotina</taxon>
        <taxon>Pezizomycetes</taxon>
        <taxon>Pezizales</taxon>
        <taxon>Ascobolaceae</taxon>
        <taxon>Ascobolus</taxon>
    </lineage>
</organism>
<gene>
    <name evidence="2" type="ORF">BJ508DRAFT_85087</name>
</gene>
<name>A0A3N4HDV7_ASCIM</name>
<reference evidence="2 3" key="1">
    <citation type="journal article" date="2018" name="Nat. Ecol. Evol.">
        <title>Pezizomycetes genomes reveal the molecular basis of ectomycorrhizal truffle lifestyle.</title>
        <authorList>
            <person name="Murat C."/>
            <person name="Payen T."/>
            <person name="Noel B."/>
            <person name="Kuo A."/>
            <person name="Morin E."/>
            <person name="Chen J."/>
            <person name="Kohler A."/>
            <person name="Krizsan K."/>
            <person name="Balestrini R."/>
            <person name="Da Silva C."/>
            <person name="Montanini B."/>
            <person name="Hainaut M."/>
            <person name="Levati E."/>
            <person name="Barry K.W."/>
            <person name="Belfiori B."/>
            <person name="Cichocki N."/>
            <person name="Clum A."/>
            <person name="Dockter R.B."/>
            <person name="Fauchery L."/>
            <person name="Guy J."/>
            <person name="Iotti M."/>
            <person name="Le Tacon F."/>
            <person name="Lindquist E.A."/>
            <person name="Lipzen A."/>
            <person name="Malagnac F."/>
            <person name="Mello A."/>
            <person name="Molinier V."/>
            <person name="Miyauchi S."/>
            <person name="Poulain J."/>
            <person name="Riccioni C."/>
            <person name="Rubini A."/>
            <person name="Sitrit Y."/>
            <person name="Splivallo R."/>
            <person name="Traeger S."/>
            <person name="Wang M."/>
            <person name="Zifcakova L."/>
            <person name="Wipf D."/>
            <person name="Zambonelli A."/>
            <person name="Paolocci F."/>
            <person name="Nowrousian M."/>
            <person name="Ottonello S."/>
            <person name="Baldrian P."/>
            <person name="Spatafora J.W."/>
            <person name="Henrissat B."/>
            <person name="Nagy L.G."/>
            <person name="Aury J.M."/>
            <person name="Wincker P."/>
            <person name="Grigoriev I.V."/>
            <person name="Bonfante P."/>
            <person name="Martin F.M."/>
        </authorList>
    </citation>
    <scope>NUCLEOTIDE SEQUENCE [LARGE SCALE GENOMIC DNA]</scope>
    <source>
        <strain evidence="2 3">RN42</strain>
    </source>
</reference>
<accession>A0A3N4HDV7</accession>
<dbReference type="InterPro" id="IPR035994">
    <property type="entry name" value="Nucleoside_phosphorylase_sf"/>
</dbReference>
<evidence type="ECO:0000256" key="1">
    <source>
        <dbReference type="SAM" id="MobiDB-lite"/>
    </source>
</evidence>
<dbReference type="Proteomes" id="UP000275078">
    <property type="component" value="Unassembled WGS sequence"/>
</dbReference>
<dbReference type="PANTHER" id="PTHR46082:SF6">
    <property type="entry name" value="AAA+ ATPASE DOMAIN-CONTAINING PROTEIN-RELATED"/>
    <property type="match status" value="1"/>
</dbReference>
<dbReference type="GO" id="GO:0003824">
    <property type="term" value="F:catalytic activity"/>
    <property type="evidence" value="ECO:0007669"/>
    <property type="project" value="InterPro"/>
</dbReference>
<proteinExistence type="predicted"/>
<sequence>MMMACISKTHQGTVSMRKLFKGLSFGPILAPVDSMLILRSRLKQASHERNSLRSISRSHAVIRKRESLPAVAHWQEQQSEHRPHPTTTQSFPVAHKLSEFTGLSEAHSRHTLVDHYSEAASQSLPQLPQGTDRSSPQYSPPILDRHPRMSAIHASSAHVTRPNSTPNLRAAMDSNLAFVKESQNTRSSTLLADPTPAFRIAGYEASGAVSNSHIAELSIPDPADFIYEAQGDAGFDMYGPSRNFANLTIVDEPGDYENGPVKERQTLEHDTSPFQDGRQTLEMGYVQQENPIVELDASEPYRGAPKTPEPDFSNPVSWEAPYPSPYPNQSYKVAWYCEQPYNHGAALLMLDRIHGRPQTCHPWDVYNYVLGEACGHNIIVVYRKQDTDVAAGKPDGLVIESRAGWVGRIFPNICVSFELGVAGALAGPAVDESSIRLGDVVLGSLRDSVMTYWVPTLNEEKKTLRILRVHDGYNFTEELLQDIQSKPGAKRNLRENVILPQLHRLVEQVCPGNPEMLESCRKIWDTPGPENDVLQLSGYQHRSNSAMIPSTIETVAPTPNTFDWTRFEFPQQDQVIVRNPRKMLFVNNNPAIHFGTILAPIYNHNPTVRNWEVQVLKEVNWEFVRQATLAKCADIFDTRHLNLSELQGKRVYENCIAIRGISGYCSMPRLGTDDGGEYDGTVTMEDRWRNYASAAAAAMARYMLKDHISPINIEKYAIKVAPAEPTSFRRKMLAKGQAKQAKMMEKLNLSSRGNC</sequence>
<protein>
    <recommendedName>
        <fullName evidence="4">Nucleoside phosphorylase domain-containing protein</fullName>
    </recommendedName>
</protein>
<dbReference type="STRING" id="1160509.A0A3N4HDV7"/>
<keyword evidence="3" id="KW-1185">Reference proteome</keyword>
<feature type="compositionally biased region" description="Polar residues" evidence="1">
    <location>
        <begin position="122"/>
        <end position="137"/>
    </location>
</feature>
<evidence type="ECO:0008006" key="4">
    <source>
        <dbReference type="Google" id="ProtNLM"/>
    </source>
</evidence>
<feature type="region of interest" description="Disordered" evidence="1">
    <location>
        <begin position="122"/>
        <end position="145"/>
    </location>
</feature>
<dbReference type="InterPro" id="IPR053137">
    <property type="entry name" value="NLR-like"/>
</dbReference>
<dbReference type="EMBL" id="ML119898">
    <property type="protein sequence ID" value="RPA71807.1"/>
    <property type="molecule type" value="Genomic_DNA"/>
</dbReference>
<dbReference type="GO" id="GO:0009116">
    <property type="term" value="P:nucleoside metabolic process"/>
    <property type="evidence" value="ECO:0007669"/>
    <property type="project" value="InterPro"/>
</dbReference>
<dbReference type="PANTHER" id="PTHR46082">
    <property type="entry name" value="ATP/GTP-BINDING PROTEIN-RELATED"/>
    <property type="match status" value="1"/>
</dbReference>
<dbReference type="Gene3D" id="3.40.50.1580">
    <property type="entry name" value="Nucleoside phosphorylase domain"/>
    <property type="match status" value="1"/>
</dbReference>